<evidence type="ECO:0000256" key="1">
    <source>
        <dbReference type="SAM" id="MobiDB-lite"/>
    </source>
</evidence>
<dbReference type="Proteomes" id="UP000613011">
    <property type="component" value="Unassembled WGS sequence"/>
</dbReference>
<organism evidence="2 3">
    <name type="scientific">Ramlibacter aurantiacus</name>
    <dbReference type="NCBI Taxonomy" id="2801330"/>
    <lineage>
        <taxon>Bacteria</taxon>
        <taxon>Pseudomonadati</taxon>
        <taxon>Pseudomonadota</taxon>
        <taxon>Betaproteobacteria</taxon>
        <taxon>Burkholderiales</taxon>
        <taxon>Comamonadaceae</taxon>
        <taxon>Ramlibacter</taxon>
    </lineage>
</organism>
<reference evidence="2" key="1">
    <citation type="submission" date="2021-01" db="EMBL/GenBank/DDBJ databases">
        <title>Ramlibacter sp. strain AW1 16S ribosomal RNA gene Genome sequencing and assembly.</title>
        <authorList>
            <person name="Kang M."/>
        </authorList>
    </citation>
    <scope>NUCLEOTIDE SEQUENCE</scope>
    <source>
        <strain evidence="2">AW1</strain>
    </source>
</reference>
<feature type="region of interest" description="Disordered" evidence="1">
    <location>
        <begin position="50"/>
        <end position="71"/>
    </location>
</feature>
<sequence length="71" mass="8127">MGPLPIDQESMFGSPLERAEGLLTAFRWADTPQGHDFWEQRFFQLMKAKLRKRQADERAGPESTPPDKPLA</sequence>
<accession>A0A936ZI34</accession>
<evidence type="ECO:0000313" key="3">
    <source>
        <dbReference type="Proteomes" id="UP000613011"/>
    </source>
</evidence>
<gene>
    <name evidence="2" type="ORF">JI739_09760</name>
</gene>
<evidence type="ECO:0000313" key="2">
    <source>
        <dbReference type="EMBL" id="MBL0420628.1"/>
    </source>
</evidence>
<dbReference type="RefSeq" id="WP_201683692.1">
    <property type="nucleotide sequence ID" value="NZ_JAEQNA010000002.1"/>
</dbReference>
<keyword evidence="3" id="KW-1185">Reference proteome</keyword>
<name>A0A936ZI34_9BURK</name>
<comment type="caution">
    <text evidence="2">The sequence shown here is derived from an EMBL/GenBank/DDBJ whole genome shotgun (WGS) entry which is preliminary data.</text>
</comment>
<proteinExistence type="predicted"/>
<dbReference type="EMBL" id="JAEQNA010000002">
    <property type="protein sequence ID" value="MBL0420628.1"/>
    <property type="molecule type" value="Genomic_DNA"/>
</dbReference>
<protein>
    <submittedName>
        <fullName evidence="2">Uncharacterized protein</fullName>
    </submittedName>
</protein>
<dbReference type="AlphaFoldDB" id="A0A936ZI34"/>